<name>A0A2R5F5D6_9PROT</name>
<evidence type="ECO:0000256" key="3">
    <source>
        <dbReference type="ARBA" id="ARBA00022630"/>
    </source>
</evidence>
<dbReference type="EC" id="7.-.-.-" evidence="10"/>
<evidence type="ECO:0000313" key="11">
    <source>
        <dbReference type="EMBL" id="GBG13139.1"/>
    </source>
</evidence>
<dbReference type="GO" id="GO:0055085">
    <property type="term" value="P:transmembrane transport"/>
    <property type="evidence" value="ECO:0007669"/>
    <property type="project" value="InterPro"/>
</dbReference>
<protein>
    <recommendedName>
        <fullName evidence="10">Ion-translocating oxidoreductase complex subunit D</fullName>
        <ecNumber evidence="10">7.-.-.-</ecNumber>
    </recommendedName>
    <alternativeName>
        <fullName evidence="10">Rnf electron transport complex subunit D</fullName>
    </alternativeName>
</protein>
<keyword evidence="9 10" id="KW-0472">Membrane</keyword>
<dbReference type="PANTHER" id="PTHR30578:SF0">
    <property type="entry name" value="ION-TRANSLOCATING OXIDOREDUCTASE COMPLEX SUBUNIT D"/>
    <property type="match status" value="1"/>
</dbReference>
<evidence type="ECO:0000256" key="5">
    <source>
        <dbReference type="ARBA" id="ARBA00022692"/>
    </source>
</evidence>
<feature type="transmembrane region" description="Helical" evidence="10">
    <location>
        <begin position="201"/>
        <end position="226"/>
    </location>
</feature>
<comment type="cofactor">
    <cofactor evidence="10">
        <name>FMN</name>
        <dbReference type="ChEBI" id="CHEBI:58210"/>
    </cofactor>
</comment>
<dbReference type="NCBIfam" id="TIGR01946">
    <property type="entry name" value="rnfD"/>
    <property type="match status" value="1"/>
</dbReference>
<dbReference type="InterPro" id="IPR011303">
    <property type="entry name" value="RnfD_bac"/>
</dbReference>
<keyword evidence="7 10" id="KW-0249">Electron transport</keyword>
<dbReference type="Pfam" id="PF03116">
    <property type="entry name" value="NQR2_RnfD_RnfE"/>
    <property type="match status" value="1"/>
</dbReference>
<organism evidence="11 12">
    <name type="scientific">Novimethylophilus kurashikiensis</name>
    <dbReference type="NCBI Taxonomy" id="1825523"/>
    <lineage>
        <taxon>Bacteria</taxon>
        <taxon>Pseudomonadati</taxon>
        <taxon>Pseudomonadota</taxon>
        <taxon>Betaproteobacteria</taxon>
        <taxon>Nitrosomonadales</taxon>
        <taxon>Methylophilaceae</taxon>
        <taxon>Novimethylophilus</taxon>
    </lineage>
</organism>
<evidence type="ECO:0000256" key="1">
    <source>
        <dbReference type="ARBA" id="ARBA00022448"/>
    </source>
</evidence>
<feature type="transmembrane region" description="Helical" evidence="10">
    <location>
        <begin position="262"/>
        <end position="279"/>
    </location>
</feature>
<dbReference type="InterPro" id="IPR004338">
    <property type="entry name" value="NqrB/RnfD"/>
</dbReference>
<accession>A0A2R5F5D6</accession>
<dbReference type="AlphaFoldDB" id="A0A2R5F5D6"/>
<evidence type="ECO:0000256" key="6">
    <source>
        <dbReference type="ARBA" id="ARBA00022967"/>
    </source>
</evidence>
<evidence type="ECO:0000256" key="2">
    <source>
        <dbReference type="ARBA" id="ARBA00022553"/>
    </source>
</evidence>
<keyword evidence="8 10" id="KW-1133">Transmembrane helix</keyword>
<evidence type="ECO:0000256" key="9">
    <source>
        <dbReference type="ARBA" id="ARBA00023136"/>
    </source>
</evidence>
<keyword evidence="1 10" id="KW-0813">Transport</keyword>
<keyword evidence="12" id="KW-1185">Reference proteome</keyword>
<keyword evidence="10" id="KW-1003">Cell membrane</keyword>
<dbReference type="HAMAP" id="MF_00462">
    <property type="entry name" value="RsxD_RnfD"/>
    <property type="match status" value="1"/>
</dbReference>
<dbReference type="GO" id="GO:0005886">
    <property type="term" value="C:plasma membrane"/>
    <property type="evidence" value="ECO:0007669"/>
    <property type="project" value="UniProtKB-SubCell"/>
</dbReference>
<keyword evidence="2 10" id="KW-0597">Phosphoprotein</keyword>
<evidence type="ECO:0000313" key="12">
    <source>
        <dbReference type="Proteomes" id="UP000245081"/>
    </source>
</evidence>
<dbReference type="PANTHER" id="PTHR30578">
    <property type="entry name" value="ELECTRON TRANSPORT COMPLEX PROTEIN RNFD"/>
    <property type="match status" value="1"/>
</dbReference>
<evidence type="ECO:0000256" key="7">
    <source>
        <dbReference type="ARBA" id="ARBA00022982"/>
    </source>
</evidence>
<evidence type="ECO:0000256" key="4">
    <source>
        <dbReference type="ARBA" id="ARBA00022643"/>
    </source>
</evidence>
<keyword evidence="3 10" id="KW-0285">Flavoprotein</keyword>
<gene>
    <name evidence="10 11" type="primary">rnfD</name>
    <name evidence="11" type="ORF">NMK_0677</name>
</gene>
<keyword evidence="5 10" id="KW-0812">Transmembrane</keyword>
<dbReference type="GO" id="GO:0022900">
    <property type="term" value="P:electron transport chain"/>
    <property type="evidence" value="ECO:0007669"/>
    <property type="project" value="UniProtKB-UniRule"/>
</dbReference>
<comment type="caution">
    <text evidence="11">The sequence shown here is derived from an EMBL/GenBank/DDBJ whole genome shotgun (WGS) entry which is preliminary data.</text>
</comment>
<evidence type="ECO:0000256" key="10">
    <source>
        <dbReference type="HAMAP-Rule" id="MF_00462"/>
    </source>
</evidence>
<comment type="subcellular location">
    <subcellularLocation>
        <location evidence="10">Cell inner membrane</location>
        <topology evidence="10">Multi-pass membrane protein</topology>
    </subcellularLocation>
</comment>
<comment type="function">
    <text evidence="10">Part of a membrane-bound complex that couples electron transfer with translocation of ions across the membrane.</text>
</comment>
<feature type="transmembrane region" description="Helical" evidence="10">
    <location>
        <begin position="291"/>
        <end position="309"/>
    </location>
</feature>
<feature type="transmembrane region" description="Helical" evidence="10">
    <location>
        <begin position="124"/>
        <end position="146"/>
    </location>
</feature>
<proteinExistence type="inferred from homology"/>
<feature type="transmembrane region" description="Helical" evidence="10">
    <location>
        <begin position="233"/>
        <end position="250"/>
    </location>
</feature>
<reference evidence="11 12" key="1">
    <citation type="journal article" date="2018" name="Environ. Microbiol.">
        <title>Isolation and genomic characterization of Novimethylophilus kurashikiensis gen. nov. sp. nov., a new lanthanide-dependent methylotrophic species of Methylophilaceae.</title>
        <authorList>
            <person name="Lv H."/>
            <person name="Sahin N."/>
            <person name="Tani A."/>
        </authorList>
    </citation>
    <scope>NUCLEOTIDE SEQUENCE [LARGE SCALE GENOMIC DNA]</scope>
    <source>
        <strain evidence="11 12">La2-4</strain>
    </source>
</reference>
<dbReference type="RefSeq" id="WP_109014336.1">
    <property type="nucleotide sequence ID" value="NZ_BDOQ01000002.1"/>
</dbReference>
<keyword evidence="10" id="KW-0997">Cell inner membrane</keyword>
<keyword evidence="4 10" id="KW-0288">FMN</keyword>
<keyword evidence="6 10" id="KW-1278">Translocase</keyword>
<comment type="similarity">
    <text evidence="10">Belongs to the NqrB/RnfD family.</text>
</comment>
<feature type="modified residue" description="FMN phosphoryl threonine" evidence="10">
    <location>
        <position position="184"/>
    </location>
</feature>
<comment type="subunit">
    <text evidence="10">The complex is composed of six subunits: RnfA, RnfB, RnfC, RnfD, RnfE and RnfG.</text>
</comment>
<feature type="transmembrane region" description="Helical" evidence="10">
    <location>
        <begin position="94"/>
        <end position="112"/>
    </location>
</feature>
<evidence type="ECO:0000256" key="8">
    <source>
        <dbReference type="ARBA" id="ARBA00022989"/>
    </source>
</evidence>
<feature type="transmembrane region" description="Helical" evidence="10">
    <location>
        <begin position="21"/>
        <end position="38"/>
    </location>
</feature>
<dbReference type="Proteomes" id="UP000245081">
    <property type="component" value="Unassembled WGS sequence"/>
</dbReference>
<dbReference type="EMBL" id="BDOQ01000002">
    <property type="protein sequence ID" value="GBG13139.1"/>
    <property type="molecule type" value="Genomic_DNA"/>
</dbReference>
<sequence length="350" mass="37036">MSKIELRAAPHVHAPRSVENIMFNVVLALMPICIFSVWQYGLSSAVLIVTVTATCLATERFFSKASGKGNTLADWSATITGLLLALTLPPSFPLWMGAVAGFAAIALGKALFGGLGFNPFNPALVGRAFVQAAFPSTIASFVPAFAQQRFTSFVPSTWTAPLMIPTDNTGWIKDAAVDAFTGATPLGRWKFENFTYTTHDFLSGAVTASAGETSAILILLCGGYLALRKFMDWRIPVAVVGSAALLAWILHLAVPGRYPEPLFVVLSGGLMLGAVFMATDMATSPVTPLGIWIYGALIGVLTVVIRYFGGLTEGVMYAILIANAASPLIEQFTQPRAYGTAKTDTAGGAK</sequence>
<dbReference type="OrthoDB" id="9776359at2"/>